<sequence>MRPGKPESRPPDHMVCAPPVNLVSSDRLKTRQPGFSQAERGSALGTGGAPITPESLSPGCPPAWHRALPWSRGDTAEQAQTRSPASPAGPTCPLPLLSQDAGCSALGAFGVKKAARGVRGNSISQCALAGTLQPNVDGEAREDVYISGGRAGHPGTYGSLFMQLQHWNPQPCWLLLAGALEAGPVPGAAHLSVSLLGSDCGTLPAMQLGLPHLSVSLLGSVCGTPRAMQQGLPHLSVSLLGSAVGPYGPCSWGCPI</sequence>
<evidence type="ECO:0000256" key="1">
    <source>
        <dbReference type="SAM" id="MobiDB-lite"/>
    </source>
</evidence>
<reference evidence="2 3" key="1">
    <citation type="submission" date="2023-05" db="EMBL/GenBank/DDBJ databases">
        <title>B98-5 Cell Line De Novo Hybrid Assembly: An Optical Mapping Approach.</title>
        <authorList>
            <person name="Kananen K."/>
            <person name="Auerbach J.A."/>
            <person name="Kautto E."/>
            <person name="Blachly J.S."/>
        </authorList>
    </citation>
    <scope>NUCLEOTIDE SEQUENCE [LARGE SCALE GENOMIC DNA]</scope>
    <source>
        <strain evidence="2">B95-8</strain>
        <tissue evidence="2">Cell line</tissue>
    </source>
</reference>
<keyword evidence="3" id="KW-1185">Reference proteome</keyword>
<evidence type="ECO:0000313" key="2">
    <source>
        <dbReference type="EMBL" id="KAK2112464.1"/>
    </source>
</evidence>
<proteinExistence type="predicted"/>
<evidence type="ECO:0000313" key="3">
    <source>
        <dbReference type="Proteomes" id="UP001266305"/>
    </source>
</evidence>
<protein>
    <submittedName>
        <fullName evidence="2">Uncharacterized protein</fullName>
    </submittedName>
</protein>
<comment type="caution">
    <text evidence="2">The sequence shown here is derived from an EMBL/GenBank/DDBJ whole genome shotgun (WGS) entry which is preliminary data.</text>
</comment>
<gene>
    <name evidence="2" type="ORF">P7K49_012211</name>
</gene>
<feature type="region of interest" description="Disordered" evidence="1">
    <location>
        <begin position="1"/>
        <end position="93"/>
    </location>
</feature>
<dbReference type="Proteomes" id="UP001266305">
    <property type="component" value="Unassembled WGS sequence"/>
</dbReference>
<organism evidence="2 3">
    <name type="scientific">Saguinus oedipus</name>
    <name type="common">Cotton-top tamarin</name>
    <name type="synonym">Oedipomidas oedipus</name>
    <dbReference type="NCBI Taxonomy" id="9490"/>
    <lineage>
        <taxon>Eukaryota</taxon>
        <taxon>Metazoa</taxon>
        <taxon>Chordata</taxon>
        <taxon>Craniata</taxon>
        <taxon>Vertebrata</taxon>
        <taxon>Euteleostomi</taxon>
        <taxon>Mammalia</taxon>
        <taxon>Eutheria</taxon>
        <taxon>Euarchontoglires</taxon>
        <taxon>Primates</taxon>
        <taxon>Haplorrhini</taxon>
        <taxon>Platyrrhini</taxon>
        <taxon>Cebidae</taxon>
        <taxon>Callitrichinae</taxon>
        <taxon>Saguinus</taxon>
    </lineage>
</organism>
<name>A0ABQ9VUE8_SAGOE</name>
<accession>A0ABQ9VUE8</accession>
<feature type="compositionally biased region" description="Basic and acidic residues" evidence="1">
    <location>
        <begin position="1"/>
        <end position="12"/>
    </location>
</feature>
<dbReference type="EMBL" id="JASSZA010000005">
    <property type="protein sequence ID" value="KAK2112464.1"/>
    <property type="molecule type" value="Genomic_DNA"/>
</dbReference>